<evidence type="ECO:0000256" key="1">
    <source>
        <dbReference type="ARBA" id="ARBA00022723"/>
    </source>
</evidence>
<dbReference type="SMART" id="SM00449">
    <property type="entry name" value="SPRY"/>
    <property type="match status" value="1"/>
</dbReference>
<dbReference type="AlphaFoldDB" id="A0AAD1RQP6"/>
<dbReference type="PROSITE" id="PS50089">
    <property type="entry name" value="ZF_RING_2"/>
    <property type="match status" value="1"/>
</dbReference>
<dbReference type="PROSITE" id="PS50188">
    <property type="entry name" value="B302_SPRY"/>
    <property type="match status" value="1"/>
</dbReference>
<dbReference type="InterPro" id="IPR001841">
    <property type="entry name" value="Znf_RING"/>
</dbReference>
<evidence type="ECO:0000256" key="5">
    <source>
        <dbReference type="ARBA" id="ARBA00053889"/>
    </source>
</evidence>
<dbReference type="PRINTS" id="PR01407">
    <property type="entry name" value="BUTYPHLNCDUF"/>
</dbReference>
<dbReference type="EMBL" id="OW240914">
    <property type="protein sequence ID" value="CAH2275990.1"/>
    <property type="molecule type" value="Genomic_DNA"/>
</dbReference>
<dbReference type="SMART" id="SM00589">
    <property type="entry name" value="PRY"/>
    <property type="match status" value="1"/>
</dbReference>
<dbReference type="Pfam" id="PF13765">
    <property type="entry name" value="PRY"/>
    <property type="match status" value="1"/>
</dbReference>
<dbReference type="SUPFAM" id="SSF57850">
    <property type="entry name" value="RING/U-box"/>
    <property type="match status" value="1"/>
</dbReference>
<dbReference type="GO" id="GO:0008270">
    <property type="term" value="F:zinc ion binding"/>
    <property type="evidence" value="ECO:0007669"/>
    <property type="project" value="UniProtKB-KW"/>
</dbReference>
<dbReference type="Pfam" id="PF13445">
    <property type="entry name" value="zf-RING_UBOX"/>
    <property type="match status" value="1"/>
</dbReference>
<dbReference type="FunFam" id="2.60.120.920:FF:000004">
    <property type="entry name" value="Butyrophilin subfamily 1 member A1"/>
    <property type="match status" value="1"/>
</dbReference>
<dbReference type="Proteomes" id="UP001295444">
    <property type="component" value="Chromosome 03"/>
</dbReference>
<comment type="function">
    <text evidence="5">Transcription factor that determines dorsal-ventral body axis.</text>
</comment>
<evidence type="ECO:0000313" key="10">
    <source>
        <dbReference type="EMBL" id="CAH2275989.1"/>
    </source>
</evidence>
<gene>
    <name evidence="10" type="ORF">PECUL_23A002294</name>
</gene>
<dbReference type="InterPro" id="IPR001870">
    <property type="entry name" value="B30.2/SPRY"/>
</dbReference>
<name>A0AAD1RQP6_PELCU</name>
<keyword evidence="2 6" id="KW-0863">Zinc-finger</keyword>
<evidence type="ECO:0000256" key="7">
    <source>
        <dbReference type="SAM" id="Coils"/>
    </source>
</evidence>
<sequence length="428" mass="49353">MAKAVPPETTLSEELTCSVCYELLTNPVMLACMHHFCRECITCYWTVSNNEPTCPHCRMKIPDKSVKSNQLLNKVVDLVKKCSTSEYHNKIESDLKELLKTREHEVGTLNEKRTDAEKKIQSVKESGHDIRLKIAAEFQTLHEVLLKEEKQLLSSVDEEEEKALVRLRDIIKKLDKQIASLAENISFIQKTLKKSGDSFVLEAEAMMRRPPVRLESPVLDNCDLFYKHKGPFQYMVWRRMFKSIHPVPDPMTYDTSSAHTSLIFSNDLRSVTDGNRSPRSHVGDSSQRFLQCINVLGSRVYHSGKHYWEIWVGKKTKWDLGVASYSVDRKVRVKLRPKNGYWTIRMLGNNKYVAATEPWTALEIETPPKRIGVYLDCGDEELMFFDAERMVHLFTFTGIEAKGFFPFFSPGFHEDQNSEPLKICHLVL</sequence>
<dbReference type="InterPro" id="IPR006574">
    <property type="entry name" value="PRY"/>
</dbReference>
<evidence type="ECO:0000256" key="3">
    <source>
        <dbReference type="ARBA" id="ARBA00022833"/>
    </source>
</evidence>
<dbReference type="SMART" id="SM00184">
    <property type="entry name" value="RING"/>
    <property type="match status" value="1"/>
</dbReference>
<dbReference type="InterPro" id="IPR043136">
    <property type="entry name" value="B30.2/SPRY_sf"/>
</dbReference>
<dbReference type="InterPro" id="IPR017907">
    <property type="entry name" value="Znf_RING_CS"/>
</dbReference>
<dbReference type="InterPro" id="IPR050143">
    <property type="entry name" value="TRIM/RBCC"/>
</dbReference>
<dbReference type="InterPro" id="IPR003879">
    <property type="entry name" value="Butyrophylin_SPRY"/>
</dbReference>
<dbReference type="Gene3D" id="3.30.40.10">
    <property type="entry name" value="Zinc/RING finger domain, C3HC4 (zinc finger)"/>
    <property type="match status" value="1"/>
</dbReference>
<dbReference type="EMBL" id="OW240914">
    <property type="protein sequence ID" value="CAH2275989.1"/>
    <property type="molecule type" value="Genomic_DNA"/>
</dbReference>
<dbReference type="SUPFAM" id="SSF49899">
    <property type="entry name" value="Concanavalin A-like lectins/glucanases"/>
    <property type="match status" value="1"/>
</dbReference>
<dbReference type="Pfam" id="PF00622">
    <property type="entry name" value="SPRY"/>
    <property type="match status" value="1"/>
</dbReference>
<proteinExistence type="predicted"/>
<feature type="coiled-coil region" evidence="7">
    <location>
        <begin position="157"/>
        <end position="191"/>
    </location>
</feature>
<dbReference type="InterPro" id="IPR013320">
    <property type="entry name" value="ConA-like_dom_sf"/>
</dbReference>
<keyword evidence="3" id="KW-0862">Zinc</keyword>
<evidence type="ECO:0000313" key="11">
    <source>
        <dbReference type="Proteomes" id="UP001295444"/>
    </source>
</evidence>
<keyword evidence="11" id="KW-1185">Reference proteome</keyword>
<protein>
    <submittedName>
        <fullName evidence="10">Nuclear factor 7, brain-like</fullName>
    </submittedName>
</protein>
<dbReference type="Gene3D" id="2.60.120.920">
    <property type="match status" value="1"/>
</dbReference>
<dbReference type="InterPro" id="IPR013083">
    <property type="entry name" value="Znf_RING/FYVE/PHD"/>
</dbReference>
<dbReference type="PROSITE" id="PS00518">
    <property type="entry name" value="ZF_RING_1"/>
    <property type="match status" value="1"/>
</dbReference>
<dbReference type="InterPro" id="IPR027370">
    <property type="entry name" value="Znf-RING_euk"/>
</dbReference>
<keyword evidence="1" id="KW-0479">Metal-binding</keyword>
<dbReference type="InterPro" id="IPR003877">
    <property type="entry name" value="SPRY_dom"/>
</dbReference>
<dbReference type="PANTHER" id="PTHR24103">
    <property type="entry name" value="E3 UBIQUITIN-PROTEIN LIGASE TRIM"/>
    <property type="match status" value="1"/>
</dbReference>
<reference evidence="10" key="1">
    <citation type="submission" date="2022-03" db="EMBL/GenBank/DDBJ databases">
        <authorList>
            <person name="Alioto T."/>
            <person name="Alioto T."/>
            <person name="Gomez Garrido J."/>
        </authorList>
    </citation>
    <scope>NUCLEOTIDE SEQUENCE</scope>
</reference>
<keyword evidence="4 7" id="KW-0175">Coiled coil</keyword>
<evidence type="ECO:0000259" key="9">
    <source>
        <dbReference type="PROSITE" id="PS50188"/>
    </source>
</evidence>
<accession>A0AAD1RQP6</accession>
<feature type="domain" description="B30.2/SPRY" evidence="9">
    <location>
        <begin position="231"/>
        <end position="428"/>
    </location>
</feature>
<organism evidence="10 11">
    <name type="scientific">Pelobates cultripes</name>
    <name type="common">Western spadefoot toad</name>
    <dbReference type="NCBI Taxonomy" id="61616"/>
    <lineage>
        <taxon>Eukaryota</taxon>
        <taxon>Metazoa</taxon>
        <taxon>Chordata</taxon>
        <taxon>Craniata</taxon>
        <taxon>Vertebrata</taxon>
        <taxon>Euteleostomi</taxon>
        <taxon>Amphibia</taxon>
        <taxon>Batrachia</taxon>
        <taxon>Anura</taxon>
        <taxon>Pelobatoidea</taxon>
        <taxon>Pelobatidae</taxon>
        <taxon>Pelobates</taxon>
    </lineage>
</organism>
<feature type="domain" description="RING-type" evidence="8">
    <location>
        <begin position="17"/>
        <end position="58"/>
    </location>
</feature>
<evidence type="ECO:0000256" key="2">
    <source>
        <dbReference type="ARBA" id="ARBA00022771"/>
    </source>
</evidence>
<evidence type="ECO:0000256" key="6">
    <source>
        <dbReference type="PROSITE-ProRule" id="PRU00175"/>
    </source>
</evidence>
<evidence type="ECO:0000259" key="8">
    <source>
        <dbReference type="PROSITE" id="PS50089"/>
    </source>
</evidence>
<evidence type="ECO:0000256" key="4">
    <source>
        <dbReference type="ARBA" id="ARBA00023054"/>
    </source>
</evidence>